<dbReference type="Proteomes" id="UP000828941">
    <property type="component" value="Chromosome 8"/>
</dbReference>
<name>A0ACB9MVC3_BAUVA</name>
<dbReference type="EMBL" id="CM039433">
    <property type="protein sequence ID" value="KAI4327429.1"/>
    <property type="molecule type" value="Genomic_DNA"/>
</dbReference>
<evidence type="ECO:0000313" key="1">
    <source>
        <dbReference type="EMBL" id="KAI4327429.1"/>
    </source>
</evidence>
<accession>A0ACB9MVC3</accession>
<sequence length="1090" mass="123214">MDHKAWPWKKKSSEKNVIATEKPNVSSKENEEIQALLADKEELEKNLKKLNDELALALSDCNSKDDLVKKQTKIAQEAVAGWEKADTDVLSLKQDLDEALQQQLVYEERVTHLDGALKECMQQLRFVREEQEQRIHDAVMKASKEFEKARLLLEDQLSETNKRLAKAGVENANLSKGIITKENLIEDLKRQLAQAEADHNALMTRLESSEKDNASLNYEVRVLEKELEIRNEEREFNRRTADASHKQHLESVKKIAKLESECQRLRLLVRKRLPGPAALAKMKNEVEMLGRDTSEMRRKKLNSTVSMVEFSLDSPPQSPANRVSILTEQLRAIEEENKTLKESLNRKKNELQFSRTMLARTAYKLSQIESQPKESSNCQLFVEQPKSSLSSHEFSLASMSDAGSDDKISCAESWASALIAELEHFRSGKQKEPLSCRSVGAPDLNLMDDFVEMEKLAVVSVEKAPEISHASLKAANGINDSSGVVGKEIIPVSEHLSDYQEVSSNDTFYGKIPGWLKDVLNVVLEQNRITHRNSDDIVEDIREALRNLNHPDQCELDPSKGSAHIDTSKPPHFSHCISWKHNPLVVDPSTEVTEVDISSIKKSKEQSLSDLDKSLGKIIELIEGINIPAMDYDNSDPLCRGDQDVIADKNLGMPTGYMVRVFQWKTSELKNVLQQFLHVCYDLLNGKADHENFSRELMTALDWIMNHCFSLQDVSSMRDAIKKQFDWDETRSEGEAEIGITSHFADNDKLLLPVEQLPCLPSLATSGGDDLQIKELHHDEREELKNIKDKLVCAESEKEALEGRLQSAAERVESLTNQLQESEKIIASLRLELQTSKESIRMIQNQIQNHNMNHENLDAQLTEADLKEVHRKVVALEVEMENKNIYCEELEAKCLELQLQLESMTKECLEHDINQKDKPLRTEWEITAASEKLAECQETILNLGKQLKALAAPKDASLFDKVIATQSNTMTHSTTDAVNADPSPVPPKYMKVKHRSSLLDQMLAEDDTKPKDVETPKAVDGKSSPTIITGHTEPLEKIIFLNGVKDQDDNASVNSLAIVPTKKQGSVSLWKKLLWRKKRIAKKTPVPFTK</sequence>
<reference evidence="1 2" key="1">
    <citation type="journal article" date="2022" name="DNA Res.">
        <title>Chromosomal-level genome assembly of the orchid tree Bauhinia variegata (Leguminosae; Cercidoideae) supports the allotetraploid origin hypothesis of Bauhinia.</title>
        <authorList>
            <person name="Zhong Y."/>
            <person name="Chen Y."/>
            <person name="Zheng D."/>
            <person name="Pang J."/>
            <person name="Liu Y."/>
            <person name="Luo S."/>
            <person name="Meng S."/>
            <person name="Qian L."/>
            <person name="Wei D."/>
            <person name="Dai S."/>
            <person name="Zhou R."/>
        </authorList>
    </citation>
    <scope>NUCLEOTIDE SEQUENCE [LARGE SCALE GENOMIC DNA]</scope>
    <source>
        <strain evidence="1">BV-YZ2020</strain>
    </source>
</reference>
<evidence type="ECO:0000313" key="2">
    <source>
        <dbReference type="Proteomes" id="UP000828941"/>
    </source>
</evidence>
<protein>
    <submittedName>
        <fullName evidence="1">Uncharacterized protein</fullName>
    </submittedName>
</protein>
<gene>
    <name evidence="1" type="ORF">L6164_019892</name>
</gene>
<organism evidence="1 2">
    <name type="scientific">Bauhinia variegata</name>
    <name type="common">Purple orchid tree</name>
    <name type="synonym">Phanera variegata</name>
    <dbReference type="NCBI Taxonomy" id="167791"/>
    <lineage>
        <taxon>Eukaryota</taxon>
        <taxon>Viridiplantae</taxon>
        <taxon>Streptophyta</taxon>
        <taxon>Embryophyta</taxon>
        <taxon>Tracheophyta</taxon>
        <taxon>Spermatophyta</taxon>
        <taxon>Magnoliopsida</taxon>
        <taxon>eudicotyledons</taxon>
        <taxon>Gunneridae</taxon>
        <taxon>Pentapetalae</taxon>
        <taxon>rosids</taxon>
        <taxon>fabids</taxon>
        <taxon>Fabales</taxon>
        <taxon>Fabaceae</taxon>
        <taxon>Cercidoideae</taxon>
        <taxon>Cercideae</taxon>
        <taxon>Bauhiniinae</taxon>
        <taxon>Bauhinia</taxon>
    </lineage>
</organism>
<proteinExistence type="predicted"/>
<keyword evidence="2" id="KW-1185">Reference proteome</keyword>
<comment type="caution">
    <text evidence="1">The sequence shown here is derived from an EMBL/GenBank/DDBJ whole genome shotgun (WGS) entry which is preliminary data.</text>
</comment>